<comment type="caution">
    <text evidence="2">The sequence shown here is derived from an EMBL/GenBank/DDBJ whole genome shotgun (WGS) entry which is preliminary data.</text>
</comment>
<evidence type="ECO:0000256" key="1">
    <source>
        <dbReference type="SAM" id="Phobius"/>
    </source>
</evidence>
<accession>A0ABP3FZ54</accession>
<organism evidence="2 3">
    <name type="scientific">Streptomyces blastmyceticus</name>
    <dbReference type="NCBI Taxonomy" id="68180"/>
    <lineage>
        <taxon>Bacteria</taxon>
        <taxon>Bacillati</taxon>
        <taxon>Actinomycetota</taxon>
        <taxon>Actinomycetes</taxon>
        <taxon>Kitasatosporales</taxon>
        <taxon>Streptomycetaceae</taxon>
        <taxon>Streptomyces</taxon>
    </lineage>
</organism>
<feature type="transmembrane region" description="Helical" evidence="1">
    <location>
        <begin position="28"/>
        <end position="49"/>
    </location>
</feature>
<keyword evidence="1" id="KW-1133">Transmembrane helix</keyword>
<name>A0ABP3FZ54_9ACTN</name>
<gene>
    <name evidence="2" type="ORF">GCM10010319_00980</name>
</gene>
<keyword evidence="1" id="KW-0472">Membrane</keyword>
<keyword evidence="3" id="KW-1185">Reference proteome</keyword>
<sequence>MPDIHAFTANPGFTELLAVSKGDQGPGALIRTVLVVGVVGIAFLAWFLLRGYKKD</sequence>
<protein>
    <submittedName>
        <fullName evidence="2">Uncharacterized protein</fullName>
    </submittedName>
</protein>
<evidence type="ECO:0000313" key="3">
    <source>
        <dbReference type="Proteomes" id="UP001500063"/>
    </source>
</evidence>
<keyword evidence="1" id="KW-0812">Transmembrane</keyword>
<dbReference type="Proteomes" id="UP001500063">
    <property type="component" value="Unassembled WGS sequence"/>
</dbReference>
<evidence type="ECO:0000313" key="2">
    <source>
        <dbReference type="EMBL" id="GAA0328760.1"/>
    </source>
</evidence>
<dbReference type="EMBL" id="BAAABW010000001">
    <property type="protein sequence ID" value="GAA0328760.1"/>
    <property type="molecule type" value="Genomic_DNA"/>
</dbReference>
<proteinExistence type="predicted"/>
<reference evidence="3" key="1">
    <citation type="journal article" date="2019" name="Int. J. Syst. Evol. Microbiol.">
        <title>The Global Catalogue of Microorganisms (GCM) 10K type strain sequencing project: providing services to taxonomists for standard genome sequencing and annotation.</title>
        <authorList>
            <consortium name="The Broad Institute Genomics Platform"/>
            <consortium name="The Broad Institute Genome Sequencing Center for Infectious Disease"/>
            <person name="Wu L."/>
            <person name="Ma J."/>
        </authorList>
    </citation>
    <scope>NUCLEOTIDE SEQUENCE [LARGE SCALE GENOMIC DNA]</scope>
    <source>
        <strain evidence="3">JCM 4565</strain>
    </source>
</reference>
<dbReference type="RefSeq" id="WP_162889881.1">
    <property type="nucleotide sequence ID" value="NZ_BAAABW010000001.1"/>
</dbReference>